<dbReference type="Proteomes" id="UP000198953">
    <property type="component" value="Unassembled WGS sequence"/>
</dbReference>
<dbReference type="InterPro" id="IPR000073">
    <property type="entry name" value="AB_hydrolase_1"/>
</dbReference>
<evidence type="ECO:0000256" key="1">
    <source>
        <dbReference type="ARBA" id="ARBA00022801"/>
    </source>
</evidence>
<dbReference type="EMBL" id="FOBF01000014">
    <property type="protein sequence ID" value="SEM51802.1"/>
    <property type="molecule type" value="Genomic_DNA"/>
</dbReference>
<dbReference type="Pfam" id="PF00561">
    <property type="entry name" value="Abhydrolase_1"/>
    <property type="match status" value="1"/>
</dbReference>
<dbReference type="GO" id="GO:0016787">
    <property type="term" value="F:hydrolase activity"/>
    <property type="evidence" value="ECO:0007669"/>
    <property type="project" value="UniProtKB-KW"/>
</dbReference>
<proteinExistence type="predicted"/>
<accession>A0A1H7YZS0</accession>
<dbReference type="PRINTS" id="PR00111">
    <property type="entry name" value="ABHYDROLASE"/>
</dbReference>
<name>A0A1H7YZS0_9ACTN</name>
<dbReference type="InterPro" id="IPR000639">
    <property type="entry name" value="Epox_hydrolase-like"/>
</dbReference>
<keyword evidence="1" id="KW-0378">Hydrolase</keyword>
<feature type="domain" description="AB hydrolase-1" evidence="2">
    <location>
        <begin position="23"/>
        <end position="268"/>
    </location>
</feature>
<organism evidence="3 4">
    <name type="scientific">Nonomuraea pusilla</name>
    <dbReference type="NCBI Taxonomy" id="46177"/>
    <lineage>
        <taxon>Bacteria</taxon>
        <taxon>Bacillati</taxon>
        <taxon>Actinomycetota</taxon>
        <taxon>Actinomycetes</taxon>
        <taxon>Streptosporangiales</taxon>
        <taxon>Streptosporangiaceae</taxon>
        <taxon>Nonomuraea</taxon>
    </lineage>
</organism>
<dbReference type="PANTHER" id="PTHR43329">
    <property type="entry name" value="EPOXIDE HYDROLASE"/>
    <property type="match status" value="1"/>
</dbReference>
<dbReference type="AlphaFoldDB" id="A0A1H7YZS0"/>
<dbReference type="InterPro" id="IPR029058">
    <property type="entry name" value="AB_hydrolase_fold"/>
</dbReference>
<sequence length="285" mass="32078">MTESRTADLDGLRMHYLIDGDGPLLVLLHGWPQTSYCWRHLIPALAAHFTVVAPDLRGYGRTDKPTTGYDKRTMAADVRRLARSLGHSSLVLAGHDRGARVAHRYALDHPGEVERLVVMDVIPTREMWRRFDMDSGLAASTWHWTFHLQPDLPELLAGADVAAYLGYFFERWTVQRSRLETAEYVRAFSRPGALRAGFDDYRASFPYDAEHDDADWEAGRRLEMPVLALWGSAGLPSRVPVMDIWREYAPDVRGAAIADCGHFLAEEQPDAVLAHLLDFLLPGGE</sequence>
<reference evidence="3 4" key="1">
    <citation type="submission" date="2016-10" db="EMBL/GenBank/DDBJ databases">
        <authorList>
            <person name="de Groot N.N."/>
        </authorList>
    </citation>
    <scope>NUCLEOTIDE SEQUENCE [LARGE SCALE GENOMIC DNA]</scope>
    <source>
        <strain evidence="3 4">DSM 43357</strain>
    </source>
</reference>
<dbReference type="SUPFAM" id="SSF53474">
    <property type="entry name" value="alpha/beta-Hydrolases"/>
    <property type="match status" value="1"/>
</dbReference>
<evidence type="ECO:0000259" key="2">
    <source>
        <dbReference type="Pfam" id="PF00561"/>
    </source>
</evidence>
<dbReference type="STRING" id="46177.SAMN05660976_05352"/>
<dbReference type="OrthoDB" id="9812774at2"/>
<keyword evidence="4" id="KW-1185">Reference proteome</keyword>
<dbReference type="RefSeq" id="WP_055506156.1">
    <property type="nucleotide sequence ID" value="NZ_BBZG01000003.1"/>
</dbReference>
<gene>
    <name evidence="3" type="ORF">SAMN05660976_05352</name>
</gene>
<protein>
    <submittedName>
        <fullName evidence="3">Pimeloyl-ACP methyl ester carboxylesterase</fullName>
    </submittedName>
</protein>
<evidence type="ECO:0000313" key="3">
    <source>
        <dbReference type="EMBL" id="SEM51802.1"/>
    </source>
</evidence>
<dbReference type="PRINTS" id="PR00412">
    <property type="entry name" value="EPOXHYDRLASE"/>
</dbReference>
<evidence type="ECO:0000313" key="4">
    <source>
        <dbReference type="Proteomes" id="UP000198953"/>
    </source>
</evidence>
<dbReference type="Gene3D" id="3.40.50.1820">
    <property type="entry name" value="alpha/beta hydrolase"/>
    <property type="match status" value="1"/>
</dbReference>